<organism evidence="2">
    <name type="scientific">bioreactor metagenome</name>
    <dbReference type="NCBI Taxonomy" id="1076179"/>
    <lineage>
        <taxon>unclassified sequences</taxon>
        <taxon>metagenomes</taxon>
        <taxon>ecological metagenomes</taxon>
    </lineage>
</organism>
<protein>
    <recommendedName>
        <fullName evidence="1">Bro-N domain-containing protein</fullName>
    </recommendedName>
</protein>
<proteinExistence type="predicted"/>
<accession>A0A644WGX6</accession>
<gene>
    <name evidence="2" type="ORF">SDC9_49395</name>
</gene>
<evidence type="ECO:0000313" key="2">
    <source>
        <dbReference type="EMBL" id="MPM03135.1"/>
    </source>
</evidence>
<name>A0A644WGX6_9ZZZZ</name>
<comment type="caution">
    <text evidence="2">The sequence shown here is derived from an EMBL/GenBank/DDBJ whole genome shotgun (WGS) entry which is preliminary data.</text>
</comment>
<dbReference type="EMBL" id="VSSQ01000927">
    <property type="protein sequence ID" value="MPM03135.1"/>
    <property type="molecule type" value="Genomic_DNA"/>
</dbReference>
<dbReference type="InterPro" id="IPR003497">
    <property type="entry name" value="BRO_N_domain"/>
</dbReference>
<feature type="domain" description="Bro-N" evidence="1">
    <location>
        <begin position="1"/>
        <end position="40"/>
    </location>
</feature>
<evidence type="ECO:0000259" key="1">
    <source>
        <dbReference type="PROSITE" id="PS51750"/>
    </source>
</evidence>
<dbReference type="AlphaFoldDB" id="A0A644WGX6"/>
<sequence length="70" mass="8064">MTAVTESGLYSLVLGSRKPEAREFKRWITHDVIPTIRRHGVYATPDTVENLLNNPDTMIRMLQTFYDIIA</sequence>
<dbReference type="PROSITE" id="PS51750">
    <property type="entry name" value="BRO_N"/>
    <property type="match status" value="1"/>
</dbReference>
<dbReference type="Pfam" id="PF02498">
    <property type="entry name" value="Bro-N"/>
    <property type="match status" value="1"/>
</dbReference>
<reference evidence="2" key="1">
    <citation type="submission" date="2019-08" db="EMBL/GenBank/DDBJ databases">
        <authorList>
            <person name="Kucharzyk K."/>
            <person name="Murdoch R.W."/>
            <person name="Higgins S."/>
            <person name="Loffler F."/>
        </authorList>
    </citation>
    <scope>NUCLEOTIDE SEQUENCE</scope>
</reference>